<feature type="transmembrane region" description="Helical" evidence="1">
    <location>
        <begin position="67"/>
        <end position="87"/>
    </location>
</feature>
<feature type="transmembrane region" description="Helical" evidence="1">
    <location>
        <begin position="12"/>
        <end position="33"/>
    </location>
</feature>
<keyword evidence="1" id="KW-0812">Transmembrane</keyword>
<dbReference type="RefSeq" id="WP_103465328.1">
    <property type="nucleotide sequence ID" value="NZ_PPXB01000005.1"/>
</dbReference>
<keyword evidence="3" id="KW-1185">Reference proteome</keyword>
<dbReference type="OrthoDB" id="5123397at2"/>
<accession>A0A2S3ZXR2</accession>
<proteinExistence type="predicted"/>
<dbReference type="EMBL" id="PPXC01000005">
    <property type="protein sequence ID" value="POH73973.1"/>
    <property type="molecule type" value="Genomic_DNA"/>
</dbReference>
<evidence type="ECO:0000313" key="2">
    <source>
        <dbReference type="EMBL" id="POH73973.1"/>
    </source>
</evidence>
<gene>
    <name evidence="2" type="ORF">CVS27_08695</name>
</gene>
<evidence type="ECO:0000313" key="3">
    <source>
        <dbReference type="Proteomes" id="UP000237061"/>
    </source>
</evidence>
<dbReference type="Proteomes" id="UP000237061">
    <property type="component" value="Unassembled WGS sequence"/>
</dbReference>
<organism evidence="2 3">
    <name type="scientific">Arthrobacter glacialis</name>
    <dbReference type="NCBI Taxonomy" id="1664"/>
    <lineage>
        <taxon>Bacteria</taxon>
        <taxon>Bacillati</taxon>
        <taxon>Actinomycetota</taxon>
        <taxon>Actinomycetes</taxon>
        <taxon>Micrococcales</taxon>
        <taxon>Micrococcaceae</taxon>
        <taxon>Arthrobacter</taxon>
    </lineage>
</organism>
<reference evidence="2 3" key="1">
    <citation type="submission" date="2018-01" db="EMBL/GenBank/DDBJ databases">
        <title>Arthrobacter sp. nov., from glaciers in China.</title>
        <authorList>
            <person name="Liu Q."/>
            <person name="Xin Y.-H."/>
        </authorList>
    </citation>
    <scope>NUCLEOTIDE SEQUENCE [LARGE SCALE GENOMIC DNA]</scope>
    <source>
        <strain evidence="2 3">HLT2-12-2</strain>
    </source>
</reference>
<evidence type="ECO:0008006" key="4">
    <source>
        <dbReference type="Google" id="ProtNLM"/>
    </source>
</evidence>
<evidence type="ECO:0000256" key="1">
    <source>
        <dbReference type="SAM" id="Phobius"/>
    </source>
</evidence>
<name>A0A2S3ZXR2_ARTGL</name>
<sequence length="206" mass="22227">MNGTPRGLNRFLLSLIGLILLAAGAGLIVLVAVPSAATWWQNYAHNQVAWLRDYAEHSRLILTSQSWVWFGVAALLLVIVIVMISWISSQGNGRANTLLDISGTADDDGAAGAVRLSCAVAEQALKSALLERTDVFGVSVTSYDFRQQTALKVRVLPRQGVSPHLLAHEIAELVVALDELLGFEVPVVLSIGSAARSRFTKAERVR</sequence>
<protein>
    <recommendedName>
        <fullName evidence="4">Alkaline shock response membrane anchor protein AmaP</fullName>
    </recommendedName>
</protein>
<keyword evidence="1" id="KW-0472">Membrane</keyword>
<dbReference type="AlphaFoldDB" id="A0A2S3ZXR2"/>
<comment type="caution">
    <text evidence="2">The sequence shown here is derived from an EMBL/GenBank/DDBJ whole genome shotgun (WGS) entry which is preliminary data.</text>
</comment>
<keyword evidence="1" id="KW-1133">Transmembrane helix</keyword>